<comment type="caution">
    <text evidence="1">The sequence shown here is derived from an EMBL/GenBank/DDBJ whole genome shotgun (WGS) entry which is preliminary data.</text>
</comment>
<dbReference type="EMBL" id="JANRMS010000161">
    <property type="protein sequence ID" value="KAJ3545152.1"/>
    <property type="molecule type" value="Genomic_DNA"/>
</dbReference>
<name>A0ACC1SRQ1_9HYPO</name>
<evidence type="ECO:0000313" key="2">
    <source>
        <dbReference type="Proteomes" id="UP001148629"/>
    </source>
</evidence>
<reference evidence="1" key="1">
    <citation type="submission" date="2022-08" db="EMBL/GenBank/DDBJ databases">
        <title>Genome Sequence of Fusarium decemcellulare.</title>
        <authorList>
            <person name="Buettner E."/>
        </authorList>
    </citation>
    <scope>NUCLEOTIDE SEQUENCE</scope>
    <source>
        <strain evidence="1">Babe19</strain>
    </source>
</reference>
<proteinExistence type="predicted"/>
<organism evidence="1 2">
    <name type="scientific">Fusarium decemcellulare</name>
    <dbReference type="NCBI Taxonomy" id="57161"/>
    <lineage>
        <taxon>Eukaryota</taxon>
        <taxon>Fungi</taxon>
        <taxon>Dikarya</taxon>
        <taxon>Ascomycota</taxon>
        <taxon>Pezizomycotina</taxon>
        <taxon>Sordariomycetes</taxon>
        <taxon>Hypocreomycetidae</taxon>
        <taxon>Hypocreales</taxon>
        <taxon>Nectriaceae</taxon>
        <taxon>Fusarium</taxon>
        <taxon>Fusarium decemcellulare species complex</taxon>
    </lineage>
</organism>
<protein>
    <submittedName>
        <fullName evidence="1">Uncharacterized protein</fullName>
    </submittedName>
</protein>
<sequence length="270" mass="29447">MTAPRSSRHGAVGRTPPRPPQEQTSQFGSAWCSLSRVYLGINNPCWSLRYSPTLQDLDPEPKEEPLTIGYRVHRAEHRRLSRAILGCDKRHVLTSPLPVGAPATPNLSRAVAVTVTVFSHLSYLIAICRCLHTLSVATLLSSLRLCELETLRTGTTAKILQDPRETETRPAGAKGKSSAKKPRASIMAPARNPANWDEYEGRPSPTGSVTSSVLAHEQALIDDDDDDDTSEQGHGGGFMARRRSSVTNRLAAMRFFAIALEVAQATGKTR</sequence>
<gene>
    <name evidence="1" type="ORF">NM208_g2653</name>
</gene>
<accession>A0ACC1SRQ1</accession>
<keyword evidence="2" id="KW-1185">Reference proteome</keyword>
<evidence type="ECO:0000313" key="1">
    <source>
        <dbReference type="EMBL" id="KAJ3545152.1"/>
    </source>
</evidence>
<dbReference type="Proteomes" id="UP001148629">
    <property type="component" value="Unassembled WGS sequence"/>
</dbReference>